<evidence type="ECO:0000313" key="1">
    <source>
        <dbReference type="EMBL" id="SDZ28565.1"/>
    </source>
</evidence>
<name>A0A1H3RTC7_9FIRM</name>
<dbReference type="OrthoDB" id="1953267at2"/>
<dbReference type="AlphaFoldDB" id="A0A1H3RTC7"/>
<dbReference type="PROSITE" id="PS51257">
    <property type="entry name" value="PROKAR_LIPOPROTEIN"/>
    <property type="match status" value="1"/>
</dbReference>
<dbReference type="EMBL" id="FNQE01000031">
    <property type="protein sequence ID" value="SDZ28565.1"/>
    <property type="molecule type" value="Genomic_DNA"/>
</dbReference>
<gene>
    <name evidence="1" type="ORF">SAMN05660462_02522</name>
</gene>
<dbReference type="RefSeq" id="WP_143031518.1">
    <property type="nucleotide sequence ID" value="NZ_FNQE01000031.1"/>
</dbReference>
<sequence length="159" mass="18361">MKKLTLLIMLLLIIITITGCTNPVKSELFDYVNVLIPSVSNLEDKALSKYENMIENVNLSSEEMHKILENDVIPSYKEFLTKLENINLKTEEVKKIHNLYIKGAQTQLNAFMLISEGLKNKDNSILDEANTHIHRAKEYMDTFRSEIQSLANRLKIKHK</sequence>
<evidence type="ECO:0000313" key="2">
    <source>
        <dbReference type="Proteomes" id="UP000198625"/>
    </source>
</evidence>
<organism evidence="1 2">
    <name type="scientific">Proteiniborus ethanoligenes</name>
    <dbReference type="NCBI Taxonomy" id="415015"/>
    <lineage>
        <taxon>Bacteria</taxon>
        <taxon>Bacillati</taxon>
        <taxon>Bacillota</taxon>
        <taxon>Clostridia</taxon>
        <taxon>Eubacteriales</taxon>
        <taxon>Proteiniborus</taxon>
    </lineage>
</organism>
<proteinExistence type="predicted"/>
<keyword evidence="2" id="KW-1185">Reference proteome</keyword>
<evidence type="ECO:0008006" key="3">
    <source>
        <dbReference type="Google" id="ProtNLM"/>
    </source>
</evidence>
<reference evidence="1 2" key="1">
    <citation type="submission" date="2016-10" db="EMBL/GenBank/DDBJ databases">
        <authorList>
            <person name="de Groot N.N."/>
        </authorList>
    </citation>
    <scope>NUCLEOTIDE SEQUENCE [LARGE SCALE GENOMIC DNA]</scope>
    <source>
        <strain evidence="1 2">DSM 21650</strain>
    </source>
</reference>
<protein>
    <recommendedName>
        <fullName evidence="3">Lipoprotein</fullName>
    </recommendedName>
</protein>
<accession>A0A1H3RTC7</accession>
<dbReference type="Proteomes" id="UP000198625">
    <property type="component" value="Unassembled WGS sequence"/>
</dbReference>